<evidence type="ECO:0000256" key="1">
    <source>
        <dbReference type="SAM" id="Phobius"/>
    </source>
</evidence>
<organism evidence="2 3">
    <name type="scientific">Trichocladium antarcticum</name>
    <dbReference type="NCBI Taxonomy" id="1450529"/>
    <lineage>
        <taxon>Eukaryota</taxon>
        <taxon>Fungi</taxon>
        <taxon>Dikarya</taxon>
        <taxon>Ascomycota</taxon>
        <taxon>Pezizomycotina</taxon>
        <taxon>Sordariomycetes</taxon>
        <taxon>Sordariomycetidae</taxon>
        <taxon>Sordariales</taxon>
        <taxon>Chaetomiaceae</taxon>
        <taxon>Trichocladium</taxon>
    </lineage>
</organism>
<gene>
    <name evidence="2" type="ORF">BT67DRAFT_84791</name>
</gene>
<evidence type="ECO:0000313" key="3">
    <source>
        <dbReference type="Proteomes" id="UP001304895"/>
    </source>
</evidence>
<accession>A0AAN6UG04</accession>
<evidence type="ECO:0000313" key="2">
    <source>
        <dbReference type="EMBL" id="KAK4132283.1"/>
    </source>
</evidence>
<dbReference type="AlphaFoldDB" id="A0AAN6UG04"/>
<keyword evidence="1" id="KW-0812">Transmembrane</keyword>
<reference evidence="2" key="2">
    <citation type="submission" date="2023-05" db="EMBL/GenBank/DDBJ databases">
        <authorList>
            <consortium name="Lawrence Berkeley National Laboratory"/>
            <person name="Steindorff A."/>
            <person name="Hensen N."/>
            <person name="Bonometti L."/>
            <person name="Westerberg I."/>
            <person name="Brannstrom I.O."/>
            <person name="Guillou S."/>
            <person name="Cros-Aarteil S."/>
            <person name="Calhoun S."/>
            <person name="Haridas S."/>
            <person name="Kuo A."/>
            <person name="Mondo S."/>
            <person name="Pangilinan J."/>
            <person name="Riley R."/>
            <person name="Labutti K."/>
            <person name="Andreopoulos B."/>
            <person name="Lipzen A."/>
            <person name="Chen C."/>
            <person name="Yanf M."/>
            <person name="Daum C."/>
            <person name="Ng V."/>
            <person name="Clum A."/>
            <person name="Ohm R."/>
            <person name="Martin F."/>
            <person name="Silar P."/>
            <person name="Natvig D."/>
            <person name="Lalanne C."/>
            <person name="Gautier V."/>
            <person name="Ament-Velasquez S.L."/>
            <person name="Kruys A."/>
            <person name="Hutchinson M.I."/>
            <person name="Powell A.J."/>
            <person name="Barry K."/>
            <person name="Miller A.N."/>
            <person name="Grigoriev I.V."/>
            <person name="Debuchy R."/>
            <person name="Gladieux P."/>
            <person name="Thoren M.H."/>
            <person name="Johannesson H."/>
        </authorList>
    </citation>
    <scope>NUCLEOTIDE SEQUENCE</scope>
    <source>
        <strain evidence="2">CBS 123565</strain>
    </source>
</reference>
<keyword evidence="1" id="KW-1133">Transmembrane helix</keyword>
<keyword evidence="3" id="KW-1185">Reference proteome</keyword>
<sequence>MKVTQQTTAPHRKEQTVVCQVHSYLHRTIVNKRVANFSFFLPFVLFFSLLFFTFFSSFLFFSLRFLSCPNIGKLPFTKKQPSGRLSDMGPSRSRPLGIGGGVRGGLGKALHLPLAWSRLLHGPACLLVTSSPSNIPNDHRTKPPTAYVRHMHCERLTMCDLGNDSGCCRSEIRPSLRGLVC</sequence>
<name>A0AAN6UG04_9PEZI</name>
<dbReference type="Proteomes" id="UP001304895">
    <property type="component" value="Unassembled WGS sequence"/>
</dbReference>
<dbReference type="EMBL" id="MU853418">
    <property type="protein sequence ID" value="KAK4132283.1"/>
    <property type="molecule type" value="Genomic_DNA"/>
</dbReference>
<evidence type="ECO:0008006" key="4">
    <source>
        <dbReference type="Google" id="ProtNLM"/>
    </source>
</evidence>
<comment type="caution">
    <text evidence="2">The sequence shown here is derived from an EMBL/GenBank/DDBJ whole genome shotgun (WGS) entry which is preliminary data.</text>
</comment>
<proteinExistence type="predicted"/>
<reference evidence="2" key="1">
    <citation type="journal article" date="2023" name="Mol. Phylogenet. Evol.">
        <title>Genome-scale phylogeny and comparative genomics of the fungal order Sordariales.</title>
        <authorList>
            <person name="Hensen N."/>
            <person name="Bonometti L."/>
            <person name="Westerberg I."/>
            <person name="Brannstrom I.O."/>
            <person name="Guillou S."/>
            <person name="Cros-Aarteil S."/>
            <person name="Calhoun S."/>
            <person name="Haridas S."/>
            <person name="Kuo A."/>
            <person name="Mondo S."/>
            <person name="Pangilinan J."/>
            <person name="Riley R."/>
            <person name="LaButti K."/>
            <person name="Andreopoulos B."/>
            <person name="Lipzen A."/>
            <person name="Chen C."/>
            <person name="Yan M."/>
            <person name="Daum C."/>
            <person name="Ng V."/>
            <person name="Clum A."/>
            <person name="Steindorff A."/>
            <person name="Ohm R.A."/>
            <person name="Martin F."/>
            <person name="Silar P."/>
            <person name="Natvig D.O."/>
            <person name="Lalanne C."/>
            <person name="Gautier V."/>
            <person name="Ament-Velasquez S.L."/>
            <person name="Kruys A."/>
            <person name="Hutchinson M.I."/>
            <person name="Powell A.J."/>
            <person name="Barry K."/>
            <person name="Miller A.N."/>
            <person name="Grigoriev I.V."/>
            <person name="Debuchy R."/>
            <person name="Gladieux P."/>
            <person name="Hiltunen Thoren M."/>
            <person name="Johannesson H."/>
        </authorList>
    </citation>
    <scope>NUCLEOTIDE SEQUENCE</scope>
    <source>
        <strain evidence="2">CBS 123565</strain>
    </source>
</reference>
<keyword evidence="1" id="KW-0472">Membrane</keyword>
<feature type="transmembrane region" description="Helical" evidence="1">
    <location>
        <begin position="39"/>
        <end position="63"/>
    </location>
</feature>
<protein>
    <recommendedName>
        <fullName evidence="4">Transmembrane protein</fullName>
    </recommendedName>
</protein>